<dbReference type="AlphaFoldDB" id="A0A2Z6GA78"/>
<reference evidence="1 2" key="1">
    <citation type="submission" date="2018-06" db="EMBL/GenBank/DDBJ databases">
        <title>OYT1 Genome Sequencing.</title>
        <authorList>
            <person name="Kato S."/>
            <person name="Itoh T."/>
            <person name="Ohkuma M."/>
        </authorList>
    </citation>
    <scope>NUCLEOTIDE SEQUENCE [LARGE SCALE GENOMIC DNA]</scope>
    <source>
        <strain evidence="1 2">OYT1</strain>
    </source>
</reference>
<dbReference type="EMBL" id="AP018738">
    <property type="protein sequence ID" value="BBE50304.1"/>
    <property type="molecule type" value="Genomic_DNA"/>
</dbReference>
<dbReference type="KEGG" id="fam:OYT1_ch0738"/>
<dbReference type="Proteomes" id="UP000033070">
    <property type="component" value="Chromosome"/>
</dbReference>
<sequence length="151" mass="16944">MLETLTILTVSFLLLAYFRPGKTPPLGAPLIVSRAQYRATFAPGLNVVEPFVSKFAAIFEAAEIKQEIVFKPLYLKITDTSFKVNKSSDYLLTVEHKDGHLSFSATTMKAEDFQRLFVPAPELVEHSLLMQATQNLISQMNIKAIRLRPNS</sequence>
<evidence type="ECO:0000313" key="1">
    <source>
        <dbReference type="EMBL" id="BBE50304.1"/>
    </source>
</evidence>
<protein>
    <submittedName>
        <fullName evidence="1">Uncharacterized protein</fullName>
    </submittedName>
</protein>
<organism evidence="1 2">
    <name type="scientific">Ferriphaselus amnicola</name>
    <dbReference type="NCBI Taxonomy" id="1188319"/>
    <lineage>
        <taxon>Bacteria</taxon>
        <taxon>Pseudomonadati</taxon>
        <taxon>Pseudomonadota</taxon>
        <taxon>Betaproteobacteria</taxon>
        <taxon>Nitrosomonadales</taxon>
        <taxon>Gallionellaceae</taxon>
        <taxon>Ferriphaselus</taxon>
    </lineage>
</organism>
<dbReference type="RefSeq" id="WP_062625295.1">
    <property type="nucleotide sequence ID" value="NZ_AP018738.1"/>
</dbReference>
<proteinExistence type="predicted"/>
<dbReference type="OrthoDB" id="9809197at2"/>
<accession>A0A2Z6GA78</accession>
<keyword evidence="2" id="KW-1185">Reference proteome</keyword>
<dbReference type="STRING" id="1188319.OYT1_00013"/>
<name>A0A2Z6GA78_9PROT</name>
<gene>
    <name evidence="1" type="ORF">OYT1_ch0738</name>
</gene>
<evidence type="ECO:0000313" key="2">
    <source>
        <dbReference type="Proteomes" id="UP000033070"/>
    </source>
</evidence>